<evidence type="ECO:0000313" key="3">
    <source>
        <dbReference type="EMBL" id="KAG8569956.1"/>
    </source>
</evidence>
<dbReference type="Pfam" id="PF14817">
    <property type="entry name" value="HAUS5"/>
    <property type="match status" value="1"/>
</dbReference>
<dbReference type="GO" id="GO:0007098">
    <property type="term" value="P:centrosome cycle"/>
    <property type="evidence" value="ECO:0007669"/>
    <property type="project" value="InterPro"/>
</dbReference>
<evidence type="ECO:0000313" key="4">
    <source>
        <dbReference type="Proteomes" id="UP000824782"/>
    </source>
</evidence>
<organism evidence="3 4">
    <name type="scientific">Engystomops pustulosus</name>
    <name type="common">Tungara frog</name>
    <name type="synonym">Physalaemus pustulosus</name>
    <dbReference type="NCBI Taxonomy" id="76066"/>
    <lineage>
        <taxon>Eukaryota</taxon>
        <taxon>Metazoa</taxon>
        <taxon>Chordata</taxon>
        <taxon>Craniata</taxon>
        <taxon>Vertebrata</taxon>
        <taxon>Euteleostomi</taxon>
        <taxon>Amphibia</taxon>
        <taxon>Batrachia</taxon>
        <taxon>Anura</taxon>
        <taxon>Neobatrachia</taxon>
        <taxon>Hyloidea</taxon>
        <taxon>Leptodactylidae</taxon>
        <taxon>Leiuperinae</taxon>
        <taxon>Engystomops</taxon>
    </lineage>
</organism>
<dbReference type="InterPro" id="IPR029131">
    <property type="entry name" value="HAUS5"/>
</dbReference>
<keyword evidence="4" id="KW-1185">Reference proteome</keyword>
<evidence type="ECO:0000256" key="2">
    <source>
        <dbReference type="SAM" id="MobiDB-lite"/>
    </source>
</evidence>
<evidence type="ECO:0000256" key="1">
    <source>
        <dbReference type="SAM" id="Coils"/>
    </source>
</evidence>
<feature type="coiled-coil region" evidence="1">
    <location>
        <begin position="79"/>
        <end position="120"/>
    </location>
</feature>
<dbReference type="AlphaFoldDB" id="A0AAV7BBT9"/>
<dbReference type="PRINTS" id="PR02091">
    <property type="entry name" value="HAUSAUGMINL5"/>
</dbReference>
<evidence type="ECO:0008006" key="5">
    <source>
        <dbReference type="Google" id="ProtNLM"/>
    </source>
</evidence>
<dbReference type="Proteomes" id="UP000824782">
    <property type="component" value="Unassembled WGS sequence"/>
</dbReference>
<reference evidence="3" key="1">
    <citation type="thesis" date="2020" institute="ProQuest LLC" country="789 East Eisenhower Parkway, Ann Arbor, MI, USA">
        <title>Comparative Genomics and Chromosome Evolution.</title>
        <authorList>
            <person name="Mudd A.B."/>
        </authorList>
    </citation>
    <scope>NUCLEOTIDE SEQUENCE</scope>
    <source>
        <strain evidence="3">237g6f4</strain>
        <tissue evidence="3">Blood</tissue>
    </source>
</reference>
<comment type="caution">
    <text evidence="3">The sequence shown here is derived from an EMBL/GenBank/DDBJ whole genome shotgun (WGS) entry which is preliminary data.</text>
</comment>
<dbReference type="PANTHER" id="PTHR28588">
    <property type="entry name" value="HAUS AUGMIN-LIKE COMPLEX SUBUNIT 5"/>
    <property type="match status" value="1"/>
</dbReference>
<dbReference type="PANTHER" id="PTHR28588:SF1">
    <property type="entry name" value="HAUS AUGMIN-LIKE COMPLEX SUBUNIT 5"/>
    <property type="match status" value="1"/>
</dbReference>
<gene>
    <name evidence="3" type="ORF">GDO81_014614</name>
</gene>
<keyword evidence="1" id="KW-0175">Coiled coil</keyword>
<sequence length="706" mass="81624">MDRRGLAQELRRWVQEEMGVPQQKAPSEEILQRLFIGQCADIWKYVMRHVRSQRTVKNIDGNLLWYQQLQHSEAQHSEEEKERQRRRQLCQEIQELRTELQHLREQIVSAEREVVAQELNNHRSQDFRRRSLLLRAYNRKRWEQWEALQDSNLRIQYRCDQLQDVSRASQREIVFPALDANMAMNSFPEPEVLREVREVYDIRYKFFRSIYADTISGSVLPGRDDLRLMAHHQWLSEGEKLWSSYPPNHIVSSLEHLTLEGTRDLRQLQSSLAADPAETSCSVSEAMSDPRETSEDQENSKRARLQCGDGRSDSFTRLPSYSCLIQVSVSCIGRSLCRLGVIIYTIFGGSFLLSSPQEGWAETAAVASQLCNVQRQSRDLSARLADKIQEVHQTLSDGSELSVLSRAAFDAELRLVLLRGCQDALLQECRTLQAEAADRRQGMKFLQQQQQNIQDSFLLLEKKQEQIQVLIKATSFSKAQVRHNSGEVQKFVQERLLLRPLEVVQESQRLQDSVMKDLNHFTAISLPTLQKVTLHGVHQIPTQELSINRLSNPSFHLYPIYKALYSSIGLSLYKTPESILQHVADVKKHLLFLRAQLCSRSQATNKIHKQLRESQTPDINTLLDLLSAHYAQQTDQLVPKLQQIIEQCQKSQEYGKEVQAAVNDWWEQPAQQCLPWEQRGGQTLQQWRDRWTVAVTALQRASGGRS</sequence>
<feature type="region of interest" description="Disordered" evidence="2">
    <location>
        <begin position="273"/>
        <end position="306"/>
    </location>
</feature>
<proteinExistence type="predicted"/>
<feature type="compositionally biased region" description="Basic and acidic residues" evidence="2">
    <location>
        <begin position="288"/>
        <end position="301"/>
    </location>
</feature>
<protein>
    <recommendedName>
        <fullName evidence="5">HAUS augmin-like complex subunit 5</fullName>
    </recommendedName>
</protein>
<dbReference type="EMBL" id="WNYA01000006">
    <property type="protein sequence ID" value="KAG8569956.1"/>
    <property type="molecule type" value="Genomic_DNA"/>
</dbReference>
<dbReference type="GO" id="GO:0070652">
    <property type="term" value="C:HAUS complex"/>
    <property type="evidence" value="ECO:0007669"/>
    <property type="project" value="InterPro"/>
</dbReference>
<dbReference type="GO" id="GO:0005813">
    <property type="term" value="C:centrosome"/>
    <property type="evidence" value="ECO:0007669"/>
    <property type="project" value="TreeGrafter"/>
</dbReference>
<dbReference type="GO" id="GO:0051225">
    <property type="term" value="P:spindle assembly"/>
    <property type="evidence" value="ECO:0007669"/>
    <property type="project" value="InterPro"/>
</dbReference>
<dbReference type="InterPro" id="IPR026215">
    <property type="entry name" value="HAUS5_metazoa"/>
</dbReference>
<accession>A0AAV7BBT9</accession>
<name>A0AAV7BBT9_ENGPU</name>